<name>A0AAW0STA2_SCYPA</name>
<protein>
    <submittedName>
        <fullName evidence="1">Uncharacterized protein</fullName>
    </submittedName>
</protein>
<proteinExistence type="predicted"/>
<accession>A0AAW0STA2</accession>
<sequence length="108" mass="12704">MKDFATKKLRWRQHCVSGRRGLTQLFAHVRRSTQRRGFSHSTHQGSREDFTAHCAQCTQHLPLSESSSNEYVSDGETEYVRQLLQKERHWNILRMHSCMQTEKHGGYS</sequence>
<organism evidence="1 2">
    <name type="scientific">Scylla paramamosain</name>
    <name type="common">Mud crab</name>
    <dbReference type="NCBI Taxonomy" id="85552"/>
    <lineage>
        <taxon>Eukaryota</taxon>
        <taxon>Metazoa</taxon>
        <taxon>Ecdysozoa</taxon>
        <taxon>Arthropoda</taxon>
        <taxon>Crustacea</taxon>
        <taxon>Multicrustacea</taxon>
        <taxon>Malacostraca</taxon>
        <taxon>Eumalacostraca</taxon>
        <taxon>Eucarida</taxon>
        <taxon>Decapoda</taxon>
        <taxon>Pleocyemata</taxon>
        <taxon>Brachyura</taxon>
        <taxon>Eubrachyura</taxon>
        <taxon>Portunoidea</taxon>
        <taxon>Portunidae</taxon>
        <taxon>Portuninae</taxon>
        <taxon>Scylla</taxon>
    </lineage>
</organism>
<keyword evidence="2" id="KW-1185">Reference proteome</keyword>
<dbReference type="EMBL" id="JARAKH010000047">
    <property type="protein sequence ID" value="KAK8377452.1"/>
    <property type="molecule type" value="Genomic_DNA"/>
</dbReference>
<dbReference type="AlphaFoldDB" id="A0AAW0STA2"/>
<evidence type="ECO:0000313" key="2">
    <source>
        <dbReference type="Proteomes" id="UP001487740"/>
    </source>
</evidence>
<reference evidence="1 2" key="1">
    <citation type="submission" date="2023-03" db="EMBL/GenBank/DDBJ databases">
        <title>High-quality genome of Scylla paramamosain provides insights in environmental adaptation.</title>
        <authorList>
            <person name="Zhang L."/>
        </authorList>
    </citation>
    <scope>NUCLEOTIDE SEQUENCE [LARGE SCALE GENOMIC DNA]</scope>
    <source>
        <strain evidence="1">LZ_2023a</strain>
        <tissue evidence="1">Muscle</tissue>
    </source>
</reference>
<evidence type="ECO:0000313" key="1">
    <source>
        <dbReference type="EMBL" id="KAK8377452.1"/>
    </source>
</evidence>
<dbReference type="Proteomes" id="UP001487740">
    <property type="component" value="Unassembled WGS sequence"/>
</dbReference>
<comment type="caution">
    <text evidence="1">The sequence shown here is derived from an EMBL/GenBank/DDBJ whole genome shotgun (WGS) entry which is preliminary data.</text>
</comment>
<gene>
    <name evidence="1" type="ORF">O3P69_013826</name>
</gene>